<sequence>MFLCAFEASLPLTFFKLLSTFCSSLSSLCTRRLLGRPLLLEEAGGGWAGDGWFRLSTSLKEQERSGGLGGWFFLAWKEETNE</sequence>
<dbReference type="AlphaFoldDB" id="A0A3M7SRV8"/>
<keyword evidence="2" id="KW-1185">Reference proteome</keyword>
<proteinExistence type="predicted"/>
<gene>
    <name evidence="1" type="ORF">BpHYR1_048899</name>
</gene>
<reference evidence="1 2" key="1">
    <citation type="journal article" date="2018" name="Sci. Rep.">
        <title>Genomic signatures of local adaptation to the degree of environmental predictability in rotifers.</title>
        <authorList>
            <person name="Franch-Gras L."/>
            <person name="Hahn C."/>
            <person name="Garcia-Roger E.M."/>
            <person name="Carmona M.J."/>
            <person name="Serra M."/>
            <person name="Gomez A."/>
        </authorList>
    </citation>
    <scope>NUCLEOTIDE SEQUENCE [LARGE SCALE GENOMIC DNA]</scope>
    <source>
        <strain evidence="1">HYR1</strain>
    </source>
</reference>
<accession>A0A3M7SRV8</accession>
<comment type="caution">
    <text evidence="1">The sequence shown here is derived from an EMBL/GenBank/DDBJ whole genome shotgun (WGS) entry which is preliminary data.</text>
</comment>
<name>A0A3M7SRV8_BRAPC</name>
<dbReference type="Proteomes" id="UP000276133">
    <property type="component" value="Unassembled WGS sequence"/>
</dbReference>
<evidence type="ECO:0000313" key="1">
    <source>
        <dbReference type="EMBL" id="RNA38486.1"/>
    </source>
</evidence>
<organism evidence="1 2">
    <name type="scientific">Brachionus plicatilis</name>
    <name type="common">Marine rotifer</name>
    <name type="synonym">Brachionus muelleri</name>
    <dbReference type="NCBI Taxonomy" id="10195"/>
    <lineage>
        <taxon>Eukaryota</taxon>
        <taxon>Metazoa</taxon>
        <taxon>Spiralia</taxon>
        <taxon>Gnathifera</taxon>
        <taxon>Rotifera</taxon>
        <taxon>Eurotatoria</taxon>
        <taxon>Monogononta</taxon>
        <taxon>Pseudotrocha</taxon>
        <taxon>Ploima</taxon>
        <taxon>Brachionidae</taxon>
        <taxon>Brachionus</taxon>
    </lineage>
</organism>
<dbReference type="EMBL" id="REGN01000865">
    <property type="protein sequence ID" value="RNA38486.1"/>
    <property type="molecule type" value="Genomic_DNA"/>
</dbReference>
<evidence type="ECO:0000313" key="2">
    <source>
        <dbReference type="Proteomes" id="UP000276133"/>
    </source>
</evidence>
<protein>
    <submittedName>
        <fullName evidence="1">Uncharacterized protein</fullName>
    </submittedName>
</protein>